<keyword evidence="2" id="KW-0964">Secreted</keyword>
<dbReference type="RefSeq" id="WP_012107606.1">
    <property type="nucleotide sequence ID" value="NC_009712.1"/>
</dbReference>
<dbReference type="SUPFAM" id="SSF52833">
    <property type="entry name" value="Thioredoxin-like"/>
    <property type="match status" value="1"/>
</dbReference>
<gene>
    <name evidence="8" type="ordered locus">Mboo_2037</name>
</gene>
<dbReference type="GeneID" id="5411164"/>
<organism evidence="8 9">
    <name type="scientific">Methanoregula boonei (strain DSM 21154 / JCM 14090 / 6A8)</name>
    <dbReference type="NCBI Taxonomy" id="456442"/>
    <lineage>
        <taxon>Archaea</taxon>
        <taxon>Methanobacteriati</taxon>
        <taxon>Methanobacteriota</taxon>
        <taxon>Stenosarchaea group</taxon>
        <taxon>Methanomicrobia</taxon>
        <taxon>Methanomicrobiales</taxon>
        <taxon>Methanoregulaceae</taxon>
        <taxon>Methanoregula</taxon>
    </lineage>
</organism>
<evidence type="ECO:0000256" key="6">
    <source>
        <dbReference type="SAM" id="Phobius"/>
    </source>
</evidence>
<protein>
    <recommendedName>
        <fullName evidence="7">Vacuolar sorting receptor thioredoxin-like domain-containing protein</fullName>
    </recommendedName>
</protein>
<name>A7I9Z0_METB6</name>
<evidence type="ECO:0000256" key="4">
    <source>
        <dbReference type="ARBA" id="ARBA00023180"/>
    </source>
</evidence>
<dbReference type="GO" id="GO:0005576">
    <property type="term" value="C:extracellular region"/>
    <property type="evidence" value="ECO:0007669"/>
    <property type="project" value="UniProtKB-SubCell"/>
</dbReference>
<keyword evidence="6" id="KW-1133">Transmembrane helix</keyword>
<sequence>MPQEPGQASPHAGGSPRDTPHTTFFGPKTLAVVAFVAGVLVALLLAGSGIFVPAGTAAASPGISPTACGEKIVQYINANQITPGNTASLVGVRENHGVYSVDITYSSENVTVYASGDCGLLFTDAINMSAPLPGSSGSASPAAASKSARPEVDLYVMSFCPYGTQAETAMKPVADLLGSDADFHVRYISSVTGSTPASVQSLHGPAEVQEDLRQVCINQQYPAQYWVYLERFDEQCYPLAGNSAALSACRQNLTTSLGMDDGAITSCAAGNASVGTLASDEAAADAAGAQGSPTLVINGVTYNGARTPEAYKEAICNSFTAPPAACNTTLASDTAPAAGGCR</sequence>
<dbReference type="EMBL" id="CP000780">
    <property type="protein sequence ID" value="ABS56551.1"/>
    <property type="molecule type" value="Genomic_DNA"/>
</dbReference>
<comment type="subcellular location">
    <subcellularLocation>
        <location evidence="1">Secreted</location>
    </subcellularLocation>
</comment>
<dbReference type="STRING" id="456442.Mboo_2037"/>
<evidence type="ECO:0000256" key="2">
    <source>
        <dbReference type="ARBA" id="ARBA00022525"/>
    </source>
</evidence>
<keyword evidence="9" id="KW-1185">Reference proteome</keyword>
<evidence type="ECO:0000313" key="8">
    <source>
        <dbReference type="EMBL" id="ABS56551.1"/>
    </source>
</evidence>
<dbReference type="AlphaFoldDB" id="A7I9Z0"/>
<dbReference type="KEGG" id="mbn:Mboo_2037"/>
<feature type="region of interest" description="Disordered" evidence="5">
    <location>
        <begin position="1"/>
        <end position="21"/>
    </location>
</feature>
<evidence type="ECO:0000256" key="1">
    <source>
        <dbReference type="ARBA" id="ARBA00004613"/>
    </source>
</evidence>
<reference evidence="9" key="1">
    <citation type="journal article" date="2015" name="Microbiology">
        <title>Genome of Methanoregula boonei 6A8 reveals adaptations to oligotrophic peatland environments.</title>
        <authorList>
            <person name="Braeuer S."/>
            <person name="Cadillo-Quiroz H."/>
            <person name="Kyrpides N."/>
            <person name="Woyke T."/>
            <person name="Goodwin L."/>
            <person name="Detter C."/>
            <person name="Podell S."/>
            <person name="Yavitt J.B."/>
            <person name="Zinder S.H."/>
        </authorList>
    </citation>
    <scope>NUCLEOTIDE SEQUENCE [LARGE SCALE GENOMIC DNA]</scope>
    <source>
        <strain evidence="9">DSM 21154 / JCM 14090 / 6A8</strain>
    </source>
</reference>
<dbReference type="PANTHER" id="PTHR13234">
    <property type="entry name" value="GAMMA-INTERFERON INDUCIBLE LYSOSOMAL THIOL REDUCTASE GILT"/>
    <property type="match status" value="1"/>
</dbReference>
<dbReference type="Pfam" id="PF25011">
    <property type="entry name" value="VSR_TRX"/>
    <property type="match status" value="1"/>
</dbReference>
<dbReference type="InterPro" id="IPR056858">
    <property type="entry name" value="VSR_TRX"/>
</dbReference>
<dbReference type="HOGENOM" id="CLU_810402_0_0_2"/>
<evidence type="ECO:0000256" key="5">
    <source>
        <dbReference type="SAM" id="MobiDB-lite"/>
    </source>
</evidence>
<keyword evidence="6" id="KW-0472">Membrane</keyword>
<dbReference type="InterPro" id="IPR036249">
    <property type="entry name" value="Thioredoxin-like_sf"/>
</dbReference>
<proteinExistence type="predicted"/>
<dbReference type="GO" id="GO:0016671">
    <property type="term" value="F:oxidoreductase activity, acting on a sulfur group of donors, disulfide as acceptor"/>
    <property type="evidence" value="ECO:0007669"/>
    <property type="project" value="InterPro"/>
</dbReference>
<keyword evidence="3" id="KW-0732">Signal</keyword>
<accession>A7I9Z0</accession>
<evidence type="ECO:0000313" key="9">
    <source>
        <dbReference type="Proteomes" id="UP000002408"/>
    </source>
</evidence>
<keyword evidence="4" id="KW-0325">Glycoprotein</keyword>
<keyword evidence="6" id="KW-0812">Transmembrane</keyword>
<feature type="transmembrane region" description="Helical" evidence="6">
    <location>
        <begin position="30"/>
        <end position="52"/>
    </location>
</feature>
<evidence type="ECO:0000256" key="3">
    <source>
        <dbReference type="ARBA" id="ARBA00022729"/>
    </source>
</evidence>
<dbReference type="PANTHER" id="PTHR13234:SF8">
    <property type="entry name" value="GAMMA-INTERFERON-INDUCIBLE LYSOSOMAL THIOL REDUCTASE"/>
    <property type="match status" value="1"/>
</dbReference>
<feature type="domain" description="Vacuolar sorting receptor thioredoxin-like" evidence="7">
    <location>
        <begin position="201"/>
        <end position="316"/>
    </location>
</feature>
<dbReference type="InterPro" id="IPR004911">
    <property type="entry name" value="Interferon-induced_GILT"/>
</dbReference>
<evidence type="ECO:0000259" key="7">
    <source>
        <dbReference type="Pfam" id="PF25011"/>
    </source>
</evidence>
<dbReference type="Gene3D" id="3.40.30.10">
    <property type="entry name" value="Glutaredoxin"/>
    <property type="match status" value="1"/>
</dbReference>
<dbReference type="Proteomes" id="UP000002408">
    <property type="component" value="Chromosome"/>
</dbReference>